<dbReference type="CDD" id="cd00829">
    <property type="entry name" value="SCP-x_thiolase"/>
    <property type="match status" value="1"/>
</dbReference>
<accession>A0ABW1E0A0</accession>
<gene>
    <name evidence="2" type="ORF">ACFPZI_17980</name>
</gene>
<dbReference type="SUPFAM" id="SSF53901">
    <property type="entry name" value="Thiolase-like"/>
    <property type="match status" value="2"/>
</dbReference>
<dbReference type="Pfam" id="PF22691">
    <property type="entry name" value="Thiolase_C_1"/>
    <property type="match status" value="1"/>
</dbReference>
<dbReference type="InterPro" id="IPR016039">
    <property type="entry name" value="Thiolase-like"/>
</dbReference>
<dbReference type="Gene3D" id="3.40.47.10">
    <property type="match status" value="1"/>
</dbReference>
<feature type="domain" description="Thiolase C-terminal" evidence="1">
    <location>
        <begin position="256"/>
        <end position="370"/>
    </location>
</feature>
<dbReference type="PANTHER" id="PTHR42870:SF1">
    <property type="entry name" value="NON-SPECIFIC LIPID-TRANSFER PROTEIN-LIKE 2"/>
    <property type="match status" value="1"/>
</dbReference>
<protein>
    <submittedName>
        <fullName evidence="2">Transporter</fullName>
    </submittedName>
</protein>
<dbReference type="Proteomes" id="UP001596180">
    <property type="component" value="Unassembled WGS sequence"/>
</dbReference>
<keyword evidence="3" id="KW-1185">Reference proteome</keyword>
<name>A0ABW1E0A0_9ACTN</name>
<dbReference type="PANTHER" id="PTHR42870">
    <property type="entry name" value="ACETYL-COA C-ACETYLTRANSFERASE"/>
    <property type="match status" value="1"/>
</dbReference>
<organism evidence="2 3">
    <name type="scientific">Streptomyces chlorus</name>
    <dbReference type="NCBI Taxonomy" id="887452"/>
    <lineage>
        <taxon>Bacteria</taxon>
        <taxon>Bacillati</taxon>
        <taxon>Actinomycetota</taxon>
        <taxon>Actinomycetes</taxon>
        <taxon>Kitasatosporales</taxon>
        <taxon>Streptomycetaceae</taxon>
        <taxon>Streptomyces</taxon>
    </lineage>
</organism>
<dbReference type="InterPro" id="IPR055140">
    <property type="entry name" value="Thiolase_C_2"/>
</dbReference>
<evidence type="ECO:0000313" key="2">
    <source>
        <dbReference type="EMBL" id="MFC5853626.1"/>
    </source>
</evidence>
<dbReference type="PIRSF" id="PIRSF000429">
    <property type="entry name" value="Ac-CoA_Ac_transf"/>
    <property type="match status" value="1"/>
</dbReference>
<evidence type="ECO:0000259" key="1">
    <source>
        <dbReference type="Pfam" id="PF22691"/>
    </source>
</evidence>
<dbReference type="RefSeq" id="WP_363045468.1">
    <property type="nucleotide sequence ID" value="NZ_JBHSOA010000037.1"/>
</dbReference>
<comment type="caution">
    <text evidence="2">The sequence shown here is derived from an EMBL/GenBank/DDBJ whole genome shotgun (WGS) entry which is preliminary data.</text>
</comment>
<reference evidence="3" key="1">
    <citation type="journal article" date="2019" name="Int. J. Syst. Evol. Microbiol.">
        <title>The Global Catalogue of Microorganisms (GCM) 10K type strain sequencing project: providing services to taxonomists for standard genome sequencing and annotation.</title>
        <authorList>
            <consortium name="The Broad Institute Genomics Platform"/>
            <consortium name="The Broad Institute Genome Sequencing Center for Infectious Disease"/>
            <person name="Wu L."/>
            <person name="Ma J."/>
        </authorList>
    </citation>
    <scope>NUCLEOTIDE SEQUENCE [LARGE SCALE GENOMIC DNA]</scope>
    <source>
        <strain evidence="3">JCM 10411</strain>
    </source>
</reference>
<evidence type="ECO:0000313" key="3">
    <source>
        <dbReference type="Proteomes" id="UP001596180"/>
    </source>
</evidence>
<sequence>MTFPLRGATAVVGIGETPYHKRGKAPLDEDGLRLQAIVEACEDAGVDPADVDGFSTYGHDADATALAPALGTRRLRWASQVAGGGGGGLGAALLQGATALAMGQARYVIVYRALAQQQSGRLSAAVSSYFFDEHYRAHGLVSPAQVCALRTQRMIEHDGVPAEALRAFAQACYVHAGRNPLAAGRDVRLTDETYLSSRMISEPLRLFDSSRENDGAGAVLLTTAERARDLRQTPAYVLSGAQGAGEDWGELHENDRDYSSAGLAPLADELWADAGIRPEQVDVAQIYENFTGPAVAVMLDLGLVTRENIGELLTVENLTAPGGRLPVNTAGGNIAGGFVHGIGLAAEAVRQLRGTSSNQVPGARVSLLTGGPAAPLVSAVVLGGEDTL</sequence>
<dbReference type="InterPro" id="IPR002155">
    <property type="entry name" value="Thiolase"/>
</dbReference>
<proteinExistence type="predicted"/>
<dbReference type="EMBL" id="JBHSOA010000037">
    <property type="protein sequence ID" value="MFC5853626.1"/>
    <property type="molecule type" value="Genomic_DNA"/>
</dbReference>